<keyword evidence="3" id="KW-1185">Reference proteome</keyword>
<dbReference type="AlphaFoldDB" id="A0A2G8RN73"/>
<organism evidence="2 3">
    <name type="scientific">Ganoderma sinense ZZ0214-1</name>
    <dbReference type="NCBI Taxonomy" id="1077348"/>
    <lineage>
        <taxon>Eukaryota</taxon>
        <taxon>Fungi</taxon>
        <taxon>Dikarya</taxon>
        <taxon>Basidiomycota</taxon>
        <taxon>Agaricomycotina</taxon>
        <taxon>Agaricomycetes</taxon>
        <taxon>Polyporales</taxon>
        <taxon>Polyporaceae</taxon>
        <taxon>Ganoderma</taxon>
    </lineage>
</organism>
<evidence type="ECO:0000313" key="3">
    <source>
        <dbReference type="Proteomes" id="UP000230002"/>
    </source>
</evidence>
<feature type="compositionally biased region" description="Low complexity" evidence="1">
    <location>
        <begin position="35"/>
        <end position="55"/>
    </location>
</feature>
<accession>A0A2G8RN73</accession>
<comment type="caution">
    <text evidence="2">The sequence shown here is derived from an EMBL/GenBank/DDBJ whole genome shotgun (WGS) entry which is preliminary data.</text>
</comment>
<gene>
    <name evidence="2" type="ORF">GSI_15656</name>
</gene>
<feature type="region of interest" description="Disordered" evidence="1">
    <location>
        <begin position="1"/>
        <end position="103"/>
    </location>
</feature>
<dbReference type="Proteomes" id="UP000230002">
    <property type="component" value="Unassembled WGS sequence"/>
</dbReference>
<sequence length="205" mass="21320">MGRSAKFHKRQATLPCSYIYVSNNPHNRQDKKKTSSAGSGSGSTPAAQQPPSAAHLKPKPKPKTATAAGAPTPKEQKKRAGLKDKAKASASARRRDGDGPVLGGADYVELMLGGRRRAAAEAAKLPQDPDALFSDGKLILTVLVLGRPGLLRRHSPLGTCARSSLVALGDTAEQGLSVLSSLVPGGVNSSPSGRDVLPQSQWSQS</sequence>
<protein>
    <submittedName>
        <fullName evidence="2">Uncharacterized protein</fullName>
    </submittedName>
</protein>
<feature type="compositionally biased region" description="Basic residues" evidence="1">
    <location>
        <begin position="1"/>
        <end position="11"/>
    </location>
</feature>
<proteinExistence type="predicted"/>
<dbReference type="OrthoDB" id="3238347at2759"/>
<reference evidence="2 3" key="1">
    <citation type="journal article" date="2015" name="Sci. Rep.">
        <title>Chromosome-level genome map provides insights into diverse defense mechanisms in the medicinal fungus Ganoderma sinense.</title>
        <authorList>
            <person name="Zhu Y."/>
            <person name="Xu J."/>
            <person name="Sun C."/>
            <person name="Zhou S."/>
            <person name="Xu H."/>
            <person name="Nelson D.R."/>
            <person name="Qian J."/>
            <person name="Song J."/>
            <person name="Luo H."/>
            <person name="Xiang L."/>
            <person name="Li Y."/>
            <person name="Xu Z."/>
            <person name="Ji A."/>
            <person name="Wang L."/>
            <person name="Lu S."/>
            <person name="Hayward A."/>
            <person name="Sun W."/>
            <person name="Li X."/>
            <person name="Schwartz D.C."/>
            <person name="Wang Y."/>
            <person name="Chen S."/>
        </authorList>
    </citation>
    <scope>NUCLEOTIDE SEQUENCE [LARGE SCALE GENOMIC DNA]</scope>
    <source>
        <strain evidence="2 3">ZZ0214-1</strain>
    </source>
</reference>
<feature type="compositionally biased region" description="Low complexity" evidence="1">
    <location>
        <begin position="63"/>
        <end position="73"/>
    </location>
</feature>
<feature type="compositionally biased region" description="Basic and acidic residues" evidence="1">
    <location>
        <begin position="81"/>
        <end position="98"/>
    </location>
</feature>
<dbReference type="EMBL" id="AYKW01000069">
    <property type="protein sequence ID" value="PIL22959.1"/>
    <property type="molecule type" value="Genomic_DNA"/>
</dbReference>
<name>A0A2G8RN73_9APHY</name>
<evidence type="ECO:0000313" key="2">
    <source>
        <dbReference type="EMBL" id="PIL22959.1"/>
    </source>
</evidence>
<evidence type="ECO:0000256" key="1">
    <source>
        <dbReference type="SAM" id="MobiDB-lite"/>
    </source>
</evidence>